<proteinExistence type="inferred from homology"/>
<dbReference type="InterPro" id="IPR002645">
    <property type="entry name" value="STAS_dom"/>
</dbReference>
<gene>
    <name evidence="4" type="ORF">IMF26_02170</name>
</gene>
<evidence type="ECO:0000256" key="2">
    <source>
        <dbReference type="RuleBase" id="RU003749"/>
    </source>
</evidence>
<dbReference type="InterPro" id="IPR003658">
    <property type="entry name" value="Anti-sigma_ant"/>
</dbReference>
<name>A0AAT9LCV0_9FIRM</name>
<dbReference type="CDD" id="cd07043">
    <property type="entry name" value="STAS_anti-anti-sigma_factors"/>
    <property type="match status" value="1"/>
</dbReference>
<dbReference type="Gene3D" id="3.30.750.24">
    <property type="entry name" value="STAS domain"/>
    <property type="match status" value="1"/>
</dbReference>
<organism evidence="4">
    <name type="scientific">Candidatus Fermentithermobacillus carboniphilus</name>
    <dbReference type="NCBI Taxonomy" id="3085328"/>
    <lineage>
        <taxon>Bacteria</taxon>
        <taxon>Bacillati</taxon>
        <taxon>Bacillota</taxon>
        <taxon>Candidatus Fermentithermobacillia</taxon>
        <taxon>Candidatus Fermentithermobacillales</taxon>
        <taxon>Candidatus Fermentithermobacillaceae</taxon>
        <taxon>Candidatus Fermentithermobacillus</taxon>
    </lineage>
</organism>
<reference evidence="4" key="1">
    <citation type="submission" date="2020-10" db="EMBL/GenBank/DDBJ databases">
        <authorList>
            <person name="Kadnikov V."/>
            <person name="Beletsky A.V."/>
            <person name="Mardanov A.V."/>
            <person name="Karnachuk O.V."/>
            <person name="Ravin N.V."/>
        </authorList>
    </citation>
    <scope>NUCLEOTIDE SEQUENCE</scope>
    <source>
        <strain evidence="4">Bu02</strain>
    </source>
</reference>
<comment type="similarity">
    <text evidence="1 2">Belongs to the anti-sigma-factor antagonist family.</text>
</comment>
<evidence type="ECO:0000313" key="4">
    <source>
        <dbReference type="EMBL" id="QUL98901.1"/>
    </source>
</evidence>
<feature type="domain" description="STAS" evidence="3">
    <location>
        <begin position="6"/>
        <end position="107"/>
    </location>
</feature>
<dbReference type="PANTHER" id="PTHR33495">
    <property type="entry name" value="ANTI-SIGMA FACTOR ANTAGONIST TM_1081-RELATED-RELATED"/>
    <property type="match status" value="1"/>
</dbReference>
<dbReference type="AlphaFoldDB" id="A0AAT9LCV0"/>
<protein>
    <recommendedName>
        <fullName evidence="2">Anti-sigma factor antagonist</fullName>
    </recommendedName>
</protein>
<dbReference type="KEGG" id="fcz:IMF26_02170"/>
<evidence type="ECO:0000259" key="3">
    <source>
        <dbReference type="Pfam" id="PF01740"/>
    </source>
</evidence>
<dbReference type="NCBIfam" id="TIGR00377">
    <property type="entry name" value="ant_ant_sig"/>
    <property type="match status" value="1"/>
</dbReference>
<sequence>MDLTFQKVPPCLLAKLSGELDLSTAPVFRERVDQELRRTGVPNLILNLKELTFVDSTGLGAILGRHKLITASGGEVFLVEVPPKVMSMLEMAGLLSVFKVARTQEEALRLLCQGPATRGEGEPDNEE</sequence>
<dbReference type="EMBL" id="CP062796">
    <property type="protein sequence ID" value="QUL98901.1"/>
    <property type="molecule type" value="Genomic_DNA"/>
</dbReference>
<evidence type="ECO:0000256" key="1">
    <source>
        <dbReference type="ARBA" id="ARBA00009013"/>
    </source>
</evidence>
<dbReference type="GO" id="GO:0043856">
    <property type="term" value="F:anti-sigma factor antagonist activity"/>
    <property type="evidence" value="ECO:0007669"/>
    <property type="project" value="InterPro"/>
</dbReference>
<reference evidence="4" key="2">
    <citation type="journal article" date="2023" name="Biology">
        <title>Prokaryotic Life Associated with Coal-Fire Gas Vents Revealed by Metagenomics.</title>
        <authorList>
            <person name="Kadnikov V.V."/>
            <person name="Mardanov A.V."/>
            <person name="Beletsky A.V."/>
            <person name="Karnachuk O.V."/>
            <person name="Ravin N.V."/>
        </authorList>
    </citation>
    <scope>NUCLEOTIDE SEQUENCE</scope>
    <source>
        <strain evidence="4">Bu02</strain>
    </source>
</reference>
<dbReference type="Pfam" id="PF01740">
    <property type="entry name" value="STAS"/>
    <property type="match status" value="1"/>
</dbReference>
<dbReference type="SUPFAM" id="SSF52091">
    <property type="entry name" value="SpoIIaa-like"/>
    <property type="match status" value="1"/>
</dbReference>
<accession>A0AAT9LCV0</accession>
<dbReference type="InterPro" id="IPR036513">
    <property type="entry name" value="STAS_dom_sf"/>
</dbReference>
<dbReference type="PANTHER" id="PTHR33495:SF2">
    <property type="entry name" value="ANTI-SIGMA FACTOR ANTAGONIST TM_1081-RELATED"/>
    <property type="match status" value="1"/>
</dbReference>